<dbReference type="AlphaFoldDB" id="A0A4R5MQW7"/>
<reference evidence="3 4" key="1">
    <citation type="submission" date="2019-02" db="EMBL/GenBank/DDBJ databases">
        <title>Pedobacter sp. nov., a novel speices isolated from soil of pinguins habitat in Antarcitica.</title>
        <authorList>
            <person name="He R.-H."/>
        </authorList>
    </citation>
    <scope>NUCLEOTIDE SEQUENCE [LARGE SCALE GENOMIC DNA]</scope>
    <source>
        <strain evidence="3 4">E01020</strain>
    </source>
</reference>
<accession>A0A4R5MQW7</accession>
<dbReference type="OrthoDB" id="596635at2"/>
<dbReference type="SUPFAM" id="SSF53756">
    <property type="entry name" value="UDP-Glycosyltransferase/glycogen phosphorylase"/>
    <property type="match status" value="1"/>
</dbReference>
<dbReference type="GO" id="GO:0009103">
    <property type="term" value="P:lipopolysaccharide biosynthetic process"/>
    <property type="evidence" value="ECO:0007669"/>
    <property type="project" value="TreeGrafter"/>
</dbReference>
<comment type="caution">
    <text evidence="3">The sequence shown here is derived from an EMBL/GenBank/DDBJ whole genome shotgun (WGS) entry which is preliminary data.</text>
</comment>
<evidence type="ECO:0000313" key="3">
    <source>
        <dbReference type="EMBL" id="TDG37719.1"/>
    </source>
</evidence>
<name>A0A4R5MQW7_9SPHI</name>
<keyword evidence="1 3" id="KW-0808">Transferase</keyword>
<dbReference type="Proteomes" id="UP000295668">
    <property type="component" value="Unassembled WGS sequence"/>
</dbReference>
<sequence>MILIDALYINMGGGKVLLDYLITKLDQSNKNIHFLLDDRIKDAHPTIQNNKVTYLRAKFTNRHQFYRLNASQFTKVLCFASLPPSMRLKAKVYTYFHQLLYLKVPKNSGFKFTIIAAIKSLISKTLKSNTDFWVVQSASVKNQLVAKYNIKAEEVKVIPFYPPVVNCETVVRMRETYAYVSLPATYKNHERLIEAFCLFHQKTGRGELNITVNDEFPLLLAQIELLKLKKIPIINHGFLGKEKLNNLYQSVEYVIFPSLAESFGLGIIEALENGCKIIGADLPYMRAVCEPSISFNPTSINDMVLAFEKSIFEEPIISKQLVHDEVDKLVRLLN</sequence>
<dbReference type="GO" id="GO:0016757">
    <property type="term" value="F:glycosyltransferase activity"/>
    <property type="evidence" value="ECO:0007669"/>
    <property type="project" value="InterPro"/>
</dbReference>
<dbReference type="PANTHER" id="PTHR46401">
    <property type="entry name" value="GLYCOSYLTRANSFERASE WBBK-RELATED"/>
    <property type="match status" value="1"/>
</dbReference>
<gene>
    <name evidence="3" type="ORF">EZJ43_01085</name>
</gene>
<dbReference type="RefSeq" id="WP_133260807.1">
    <property type="nucleotide sequence ID" value="NZ_SJCY01000001.1"/>
</dbReference>
<dbReference type="Gene3D" id="3.40.50.2000">
    <property type="entry name" value="Glycogen Phosphorylase B"/>
    <property type="match status" value="1"/>
</dbReference>
<evidence type="ECO:0000259" key="2">
    <source>
        <dbReference type="Pfam" id="PF00534"/>
    </source>
</evidence>
<proteinExistence type="predicted"/>
<protein>
    <submittedName>
        <fullName evidence="3">Glycosyltransferase</fullName>
    </submittedName>
</protein>
<evidence type="ECO:0000313" key="4">
    <source>
        <dbReference type="Proteomes" id="UP000295668"/>
    </source>
</evidence>
<feature type="domain" description="Glycosyl transferase family 1" evidence="2">
    <location>
        <begin position="177"/>
        <end position="288"/>
    </location>
</feature>
<keyword evidence="4" id="KW-1185">Reference proteome</keyword>
<evidence type="ECO:0000256" key="1">
    <source>
        <dbReference type="ARBA" id="ARBA00022679"/>
    </source>
</evidence>
<dbReference type="InterPro" id="IPR001296">
    <property type="entry name" value="Glyco_trans_1"/>
</dbReference>
<organism evidence="3 4">
    <name type="scientific">Pedobacter changchengzhani</name>
    <dbReference type="NCBI Taxonomy" id="2529274"/>
    <lineage>
        <taxon>Bacteria</taxon>
        <taxon>Pseudomonadati</taxon>
        <taxon>Bacteroidota</taxon>
        <taxon>Sphingobacteriia</taxon>
        <taxon>Sphingobacteriales</taxon>
        <taxon>Sphingobacteriaceae</taxon>
        <taxon>Pedobacter</taxon>
    </lineage>
</organism>
<dbReference type="Pfam" id="PF00534">
    <property type="entry name" value="Glycos_transf_1"/>
    <property type="match status" value="1"/>
</dbReference>
<dbReference type="EMBL" id="SJCY01000001">
    <property type="protein sequence ID" value="TDG37719.1"/>
    <property type="molecule type" value="Genomic_DNA"/>
</dbReference>
<dbReference type="PANTHER" id="PTHR46401:SF2">
    <property type="entry name" value="GLYCOSYLTRANSFERASE WBBK-RELATED"/>
    <property type="match status" value="1"/>
</dbReference>